<dbReference type="Pfam" id="PF07702">
    <property type="entry name" value="UTRA"/>
    <property type="match status" value="1"/>
</dbReference>
<dbReference type="PRINTS" id="PR00035">
    <property type="entry name" value="HTHGNTR"/>
</dbReference>
<accession>A0A7W9L1S8</accession>
<dbReference type="PROSITE" id="PS50949">
    <property type="entry name" value="HTH_GNTR"/>
    <property type="match status" value="1"/>
</dbReference>
<gene>
    <name evidence="5" type="ORF">GGQ63_002001</name>
</gene>
<dbReference type="SMART" id="SM00345">
    <property type="entry name" value="HTH_GNTR"/>
    <property type="match status" value="1"/>
</dbReference>
<sequence length="255" mass="26400">MTLTETGDAAVTEATTELTRGAGVAAWRQIADAIAAEIAAGRLAPGAQLPTEARLAERFAVNRHTARRALAALAAEGLVRTAQGKGSFVEARPLPYPIGPRTRFSENIGRAGHGAGGELIAARELPASAVVAERLGVAEGALVLEVRSRRLADGVPITAGRSYHPLPRFAGFAEAYRATGSVTAGLAACGVADYRRRSTAISARLATPEEAAALDLAPGRIVLVTEAVNVDEAGMPVQLTYGAFAADRVELRVEG</sequence>
<evidence type="ECO:0000256" key="3">
    <source>
        <dbReference type="ARBA" id="ARBA00023163"/>
    </source>
</evidence>
<dbReference type="InterPro" id="IPR050679">
    <property type="entry name" value="Bact_HTH_transcr_reg"/>
</dbReference>
<evidence type="ECO:0000259" key="4">
    <source>
        <dbReference type="PROSITE" id="PS50949"/>
    </source>
</evidence>
<comment type="caution">
    <text evidence="5">The sequence shown here is derived from an EMBL/GenBank/DDBJ whole genome shotgun (WGS) entry which is preliminary data.</text>
</comment>
<keyword evidence="6" id="KW-1185">Reference proteome</keyword>
<keyword evidence="1" id="KW-0805">Transcription regulation</keyword>
<reference evidence="5 6" key="1">
    <citation type="submission" date="2020-08" db="EMBL/GenBank/DDBJ databases">
        <title>Genomic Encyclopedia of Type Strains, Phase IV (KMG-IV): sequencing the most valuable type-strain genomes for metagenomic binning, comparative biology and taxonomic classification.</title>
        <authorList>
            <person name="Goeker M."/>
        </authorList>
    </citation>
    <scope>NUCLEOTIDE SEQUENCE [LARGE SCALE GENOMIC DNA]</scope>
    <source>
        <strain evidence="5 6">DSM 16268</strain>
    </source>
</reference>
<dbReference type="InterPro" id="IPR036390">
    <property type="entry name" value="WH_DNA-bd_sf"/>
</dbReference>
<dbReference type="NCBIfam" id="TIGR02325">
    <property type="entry name" value="C_P_lyase_phnF"/>
    <property type="match status" value="1"/>
</dbReference>
<dbReference type="GO" id="GO:0003700">
    <property type="term" value="F:DNA-binding transcription factor activity"/>
    <property type="evidence" value="ECO:0007669"/>
    <property type="project" value="InterPro"/>
</dbReference>
<protein>
    <submittedName>
        <fullName evidence="5">GntR family phosphonate transport system transcriptional regulator</fullName>
    </submittedName>
</protein>
<dbReference type="PANTHER" id="PTHR44846">
    <property type="entry name" value="MANNOSYL-D-GLYCERATE TRANSPORT/METABOLISM SYSTEM REPRESSOR MNGR-RELATED"/>
    <property type="match status" value="1"/>
</dbReference>
<dbReference type="Pfam" id="PF00392">
    <property type="entry name" value="GntR"/>
    <property type="match status" value="1"/>
</dbReference>
<dbReference type="AlphaFoldDB" id="A0A7W9L1S8"/>
<dbReference type="Proteomes" id="UP000523821">
    <property type="component" value="Unassembled WGS sequence"/>
</dbReference>
<dbReference type="EMBL" id="JACHOO010000003">
    <property type="protein sequence ID" value="MBB5752947.1"/>
    <property type="molecule type" value="Genomic_DNA"/>
</dbReference>
<dbReference type="SUPFAM" id="SSF46785">
    <property type="entry name" value="Winged helix' DNA-binding domain"/>
    <property type="match status" value="1"/>
</dbReference>
<dbReference type="InterPro" id="IPR012702">
    <property type="entry name" value="CP_lyase_PhnF"/>
</dbReference>
<organism evidence="5 6">
    <name type="scientific">Prosthecomicrobium pneumaticum</name>
    <dbReference type="NCBI Taxonomy" id="81895"/>
    <lineage>
        <taxon>Bacteria</taxon>
        <taxon>Pseudomonadati</taxon>
        <taxon>Pseudomonadota</taxon>
        <taxon>Alphaproteobacteria</taxon>
        <taxon>Hyphomicrobiales</taxon>
        <taxon>Kaistiaceae</taxon>
        <taxon>Prosthecomicrobium</taxon>
    </lineage>
</organism>
<dbReference type="GO" id="GO:0003677">
    <property type="term" value="F:DNA binding"/>
    <property type="evidence" value="ECO:0007669"/>
    <property type="project" value="UniProtKB-KW"/>
</dbReference>
<dbReference type="PANTHER" id="PTHR44846:SF1">
    <property type="entry name" value="MANNOSYL-D-GLYCERATE TRANSPORT_METABOLISM SYSTEM REPRESSOR MNGR-RELATED"/>
    <property type="match status" value="1"/>
</dbReference>
<dbReference type="InterPro" id="IPR000524">
    <property type="entry name" value="Tscrpt_reg_HTH_GntR"/>
</dbReference>
<dbReference type="RefSeq" id="WP_343061125.1">
    <property type="nucleotide sequence ID" value="NZ_JACHOO010000003.1"/>
</dbReference>
<proteinExistence type="predicted"/>
<evidence type="ECO:0000256" key="1">
    <source>
        <dbReference type="ARBA" id="ARBA00023015"/>
    </source>
</evidence>
<dbReference type="Gene3D" id="1.10.10.10">
    <property type="entry name" value="Winged helix-like DNA-binding domain superfamily/Winged helix DNA-binding domain"/>
    <property type="match status" value="1"/>
</dbReference>
<dbReference type="SMART" id="SM00866">
    <property type="entry name" value="UTRA"/>
    <property type="match status" value="1"/>
</dbReference>
<keyword evidence="3" id="KW-0804">Transcription</keyword>
<feature type="domain" description="HTH gntR-type" evidence="4">
    <location>
        <begin position="24"/>
        <end position="92"/>
    </location>
</feature>
<dbReference type="Gene3D" id="3.40.1410.10">
    <property type="entry name" value="Chorismate lyase-like"/>
    <property type="match status" value="1"/>
</dbReference>
<dbReference type="InterPro" id="IPR036388">
    <property type="entry name" value="WH-like_DNA-bd_sf"/>
</dbReference>
<name>A0A7W9L1S8_9HYPH</name>
<evidence type="ECO:0000256" key="2">
    <source>
        <dbReference type="ARBA" id="ARBA00023125"/>
    </source>
</evidence>
<evidence type="ECO:0000313" key="6">
    <source>
        <dbReference type="Proteomes" id="UP000523821"/>
    </source>
</evidence>
<evidence type="ECO:0000313" key="5">
    <source>
        <dbReference type="EMBL" id="MBB5752947.1"/>
    </source>
</evidence>
<dbReference type="InterPro" id="IPR028978">
    <property type="entry name" value="Chorismate_lyase_/UTRA_dom_sf"/>
</dbReference>
<dbReference type="SUPFAM" id="SSF64288">
    <property type="entry name" value="Chorismate lyase-like"/>
    <property type="match status" value="1"/>
</dbReference>
<dbReference type="GO" id="GO:0045892">
    <property type="term" value="P:negative regulation of DNA-templated transcription"/>
    <property type="evidence" value="ECO:0007669"/>
    <property type="project" value="TreeGrafter"/>
</dbReference>
<dbReference type="InterPro" id="IPR011663">
    <property type="entry name" value="UTRA"/>
</dbReference>
<keyword evidence="2" id="KW-0238">DNA-binding</keyword>